<feature type="compositionally biased region" description="Basic and acidic residues" evidence="1">
    <location>
        <begin position="404"/>
        <end position="421"/>
    </location>
</feature>
<comment type="caution">
    <text evidence="2">The sequence shown here is derived from an EMBL/GenBank/DDBJ whole genome shotgun (WGS) entry which is preliminary data.</text>
</comment>
<feature type="compositionally biased region" description="Basic and acidic residues" evidence="1">
    <location>
        <begin position="654"/>
        <end position="668"/>
    </location>
</feature>
<evidence type="ECO:0000313" key="2">
    <source>
        <dbReference type="EMBL" id="PWA30224.1"/>
    </source>
</evidence>
<feature type="compositionally biased region" description="Polar residues" evidence="1">
    <location>
        <begin position="595"/>
        <end position="609"/>
    </location>
</feature>
<name>A0A315W4K8_GAMAF</name>
<evidence type="ECO:0000313" key="3">
    <source>
        <dbReference type="Proteomes" id="UP000250572"/>
    </source>
</evidence>
<feature type="region of interest" description="Disordered" evidence="1">
    <location>
        <begin position="491"/>
        <end position="511"/>
    </location>
</feature>
<organism evidence="2 3">
    <name type="scientific">Gambusia affinis</name>
    <name type="common">Western mosquitofish</name>
    <name type="synonym">Heterandria affinis</name>
    <dbReference type="NCBI Taxonomy" id="33528"/>
    <lineage>
        <taxon>Eukaryota</taxon>
        <taxon>Metazoa</taxon>
        <taxon>Chordata</taxon>
        <taxon>Craniata</taxon>
        <taxon>Vertebrata</taxon>
        <taxon>Euteleostomi</taxon>
        <taxon>Actinopterygii</taxon>
        <taxon>Neopterygii</taxon>
        <taxon>Teleostei</taxon>
        <taxon>Neoteleostei</taxon>
        <taxon>Acanthomorphata</taxon>
        <taxon>Ovalentaria</taxon>
        <taxon>Atherinomorphae</taxon>
        <taxon>Cyprinodontiformes</taxon>
        <taxon>Poeciliidae</taxon>
        <taxon>Poeciliinae</taxon>
        <taxon>Gambusia</taxon>
    </lineage>
</organism>
<keyword evidence="3" id="KW-1185">Reference proteome</keyword>
<accession>A0A315W4K8</accession>
<reference evidence="2 3" key="1">
    <citation type="journal article" date="2018" name="G3 (Bethesda)">
        <title>A High-Quality Reference Genome for the Invasive Mosquitofish Gambusia affinis Using a Chicago Library.</title>
        <authorList>
            <person name="Hoffberg S.L."/>
            <person name="Troendle N.J."/>
            <person name="Glenn T.C."/>
            <person name="Mahmud O."/>
            <person name="Louha S."/>
            <person name="Chalopin D."/>
            <person name="Bennetzen J.L."/>
            <person name="Mauricio R."/>
        </authorList>
    </citation>
    <scope>NUCLEOTIDE SEQUENCE [LARGE SCALE GENOMIC DNA]</scope>
    <source>
        <strain evidence="2">NE01/NJP1002.9</strain>
        <tissue evidence="2">Muscle</tissue>
    </source>
</reference>
<feature type="compositionally biased region" description="Low complexity" evidence="1">
    <location>
        <begin position="491"/>
        <end position="506"/>
    </location>
</feature>
<feature type="compositionally biased region" description="Polar residues" evidence="1">
    <location>
        <begin position="335"/>
        <end position="347"/>
    </location>
</feature>
<sequence length="708" mass="76713">MLPAWHGNRGLESGLLPTAAGAGEELWIFSLNADGAEIRISSIRGGFCLYLPGDPTALALDAAGCTGPMYISFVTKAILWDRGGCHHTVHYNRVRRAPAVCPRFLSHMKARPEDFHPPCYLNNNHQQQLPSEGRMQSFNLPPASQTDFLLGNSNTGGGRSGDQSVDLMKRRNYAAVLPRLQIPPTPPVSPSSFGPTPLQPDSPHLDPNIPESNPSIILTPETHPSPVPPRVSPQLEENVTPERETVFDSVPQEPDCDLSLKPSGSSWLPSPTSLSLESLSHLRHPSSTLFSRSINLSSGRTSILSDITAADFLDSRPETSVGSSTSDLPPVIQSPLASSSPTESTFKQPLKKCSYRSTSSLPEKTFDEFHQPHSPYPAPVPKSTSDKPQSIKQMTEFTENIDQETSKEDVTSLSPDKELNELRPVPRSGSGPMLSPSPPPSRLDSQHWPVLPPISPKRGFSAASGCSEISCSQSQMFDELEVIAPLSASSLSLDRPSDSSDSPRSPVTDLSPGLAALTVGCDSGNLGSLSRVQLLLLDRPVPQTDLDEGFSPVQEWSDLTSPYELPECISPGHSRPLTAGSGSERCDSAGKLQENKSNWSEGGSASPSSWIADPSPSLETRRSSDSSLLSNEENPAEDRPHHPGRSSHVLMDGGRVEERDEAMEERKTKALSLLSKLQDNAPRRSKTSRSRSNFEDCEFILTRLAFII</sequence>
<feature type="region of interest" description="Disordered" evidence="1">
    <location>
        <begin position="177"/>
        <end position="273"/>
    </location>
</feature>
<gene>
    <name evidence="2" type="ORF">CCH79_00014929</name>
</gene>
<dbReference type="EMBL" id="NHOQ01000443">
    <property type="protein sequence ID" value="PWA30224.1"/>
    <property type="molecule type" value="Genomic_DNA"/>
</dbReference>
<dbReference type="AlphaFoldDB" id="A0A315W4K8"/>
<feature type="compositionally biased region" description="Polar residues" evidence="1">
    <location>
        <begin position="133"/>
        <end position="153"/>
    </location>
</feature>
<feature type="compositionally biased region" description="Polar residues" evidence="1">
    <location>
        <begin position="382"/>
        <end position="400"/>
    </location>
</feature>
<feature type="compositionally biased region" description="Low complexity" evidence="1">
    <location>
        <begin position="262"/>
        <end position="273"/>
    </location>
</feature>
<feature type="region of interest" description="Disordered" evidence="1">
    <location>
        <begin position="316"/>
        <end position="454"/>
    </location>
</feature>
<dbReference type="Proteomes" id="UP000250572">
    <property type="component" value="Unassembled WGS sequence"/>
</dbReference>
<feature type="region of interest" description="Disordered" evidence="1">
    <location>
        <begin position="133"/>
        <end position="164"/>
    </location>
</feature>
<proteinExistence type="predicted"/>
<protein>
    <submittedName>
        <fullName evidence="2">Uncharacterized protein</fullName>
    </submittedName>
</protein>
<feature type="region of interest" description="Disordered" evidence="1">
    <location>
        <begin position="563"/>
        <end position="692"/>
    </location>
</feature>
<evidence type="ECO:0000256" key="1">
    <source>
        <dbReference type="SAM" id="MobiDB-lite"/>
    </source>
</evidence>
<feature type="compositionally biased region" description="Polar residues" evidence="1">
    <location>
        <begin position="318"/>
        <end position="327"/>
    </location>
</feature>